<keyword evidence="2" id="KW-1185">Reference proteome</keyword>
<reference evidence="1 2" key="1">
    <citation type="submission" date="2024-05" db="EMBL/GenBank/DDBJ databases">
        <title>A high-quality chromosomal-level genome assembly of Topmouth culter (Culter alburnus).</title>
        <authorList>
            <person name="Zhao H."/>
        </authorList>
    </citation>
    <scope>NUCLEOTIDE SEQUENCE [LARGE SCALE GENOMIC DNA]</scope>
    <source>
        <strain evidence="1">CATC2023</strain>
        <tissue evidence="1">Muscle</tissue>
    </source>
</reference>
<comment type="caution">
    <text evidence="1">The sequence shown here is derived from an EMBL/GenBank/DDBJ whole genome shotgun (WGS) entry which is preliminary data.</text>
</comment>
<feature type="non-terminal residue" evidence="1">
    <location>
        <position position="1"/>
    </location>
</feature>
<accession>A0AAW1ZB07</accession>
<dbReference type="AlphaFoldDB" id="A0AAW1ZB07"/>
<evidence type="ECO:0000313" key="2">
    <source>
        <dbReference type="Proteomes" id="UP001479290"/>
    </source>
</evidence>
<organism evidence="1 2">
    <name type="scientific">Culter alburnus</name>
    <name type="common">Topmouth culter</name>
    <dbReference type="NCBI Taxonomy" id="194366"/>
    <lineage>
        <taxon>Eukaryota</taxon>
        <taxon>Metazoa</taxon>
        <taxon>Chordata</taxon>
        <taxon>Craniata</taxon>
        <taxon>Vertebrata</taxon>
        <taxon>Euteleostomi</taxon>
        <taxon>Actinopterygii</taxon>
        <taxon>Neopterygii</taxon>
        <taxon>Teleostei</taxon>
        <taxon>Ostariophysi</taxon>
        <taxon>Cypriniformes</taxon>
        <taxon>Xenocyprididae</taxon>
        <taxon>Xenocypridinae</taxon>
        <taxon>Culter</taxon>
    </lineage>
</organism>
<dbReference type="EMBL" id="JAWDJR010000018">
    <property type="protein sequence ID" value="KAK9958560.1"/>
    <property type="molecule type" value="Genomic_DNA"/>
</dbReference>
<name>A0AAW1ZB07_CULAL</name>
<evidence type="ECO:0000313" key="1">
    <source>
        <dbReference type="EMBL" id="KAK9958560.1"/>
    </source>
</evidence>
<proteinExistence type="predicted"/>
<sequence>GRVGDDVRASAAGRVELRPIRRVLGKHELQRSGCCRLLSPTCPSDLPGAGRTFDHTDAPAKYAISIVCPRGMPISACPSESLSVSPSAHSHCPDSTQLMCNLTSISVVKHTHEPRLTGMNEQ</sequence>
<dbReference type="Proteomes" id="UP001479290">
    <property type="component" value="Unassembled WGS sequence"/>
</dbReference>
<protein>
    <submittedName>
        <fullName evidence="1">Uncharacterized protein</fullName>
    </submittedName>
</protein>
<gene>
    <name evidence="1" type="ORF">ABG768_010673</name>
</gene>